<dbReference type="EMBL" id="CP037920">
    <property type="protein sequence ID" value="QDT99534.1"/>
    <property type="molecule type" value="Genomic_DNA"/>
</dbReference>
<evidence type="ECO:0000256" key="4">
    <source>
        <dbReference type="ARBA" id="ARBA00023069"/>
    </source>
</evidence>
<keyword evidence="5" id="KW-0966">Cell projection</keyword>
<feature type="transmembrane region" description="Helical" evidence="6">
    <location>
        <begin position="7"/>
        <end position="26"/>
    </location>
</feature>
<dbReference type="Pfam" id="PF22544">
    <property type="entry name" value="HYDIN_VesB_CFA65-like_Ig"/>
    <property type="match status" value="1"/>
</dbReference>
<comment type="subcellular location">
    <subcellularLocation>
        <location evidence="1">Cell projection</location>
        <location evidence="1">Cilium</location>
    </subcellularLocation>
    <subcellularLocation>
        <location evidence="2">Cytoplasm</location>
    </subcellularLocation>
</comment>
<keyword evidence="3" id="KW-0963">Cytoplasm</keyword>
<sequence>MNRKLRITLSIGLLAFIAIVFVYTKLQSSQFEGPRISIKERSLDLGNGKPGEEMQGELVFENTGSKPLEYNIVTSCGCTSLTPRKGTLDIGESQTANVVLKLPEYAKSEKAVRIIVHSNDPDQPEVNCSARARCPAPFQLRPESINETFYELNELQEASFQIEVSPGESETAFADVELFQISSNNKFLHVNKPELRNGMYHFQIAVDDEMKYKENYGTIELSHKGDARKMVLPVSLKLVDRVLIVPSQVQLKKNEDGTFQDIVFTIINRQLDKELSVIELITPPDGISIKDQTSIGKNKKQIQVGVTDTFSNTSEIKLEFFCRGLNSQISCELINPSSASF</sequence>
<dbReference type="GO" id="GO:0005737">
    <property type="term" value="C:cytoplasm"/>
    <property type="evidence" value="ECO:0007669"/>
    <property type="project" value="UniProtKB-SubCell"/>
</dbReference>
<keyword evidence="6" id="KW-1133">Transmembrane helix</keyword>
<evidence type="ECO:0000313" key="9">
    <source>
        <dbReference type="Proteomes" id="UP000318704"/>
    </source>
</evidence>
<organism evidence="8 9">
    <name type="scientific">Gimesia aquarii</name>
    <dbReference type="NCBI Taxonomy" id="2527964"/>
    <lineage>
        <taxon>Bacteria</taxon>
        <taxon>Pseudomonadati</taxon>
        <taxon>Planctomycetota</taxon>
        <taxon>Planctomycetia</taxon>
        <taxon>Planctomycetales</taxon>
        <taxon>Planctomycetaceae</taxon>
        <taxon>Gimesia</taxon>
    </lineage>
</organism>
<accession>A0A517W2P6</accession>
<keyword evidence="4" id="KW-0969">Cilium</keyword>
<name>A0A517W2P6_9PLAN</name>
<keyword evidence="6" id="KW-0812">Transmembrane</keyword>
<gene>
    <name evidence="8" type="ORF">V144x_50450</name>
</gene>
<evidence type="ECO:0000313" key="8">
    <source>
        <dbReference type="EMBL" id="QDT99534.1"/>
    </source>
</evidence>
<protein>
    <recommendedName>
        <fullName evidence="7">HYDIN/VesB/CFA65-like Ig-like domain-containing protein</fullName>
    </recommendedName>
</protein>
<evidence type="ECO:0000259" key="7">
    <source>
        <dbReference type="Pfam" id="PF22544"/>
    </source>
</evidence>
<keyword evidence="6" id="KW-0472">Membrane</keyword>
<dbReference type="KEGG" id="gaw:V144x_50450"/>
<dbReference type="Gene3D" id="2.60.40.10">
    <property type="entry name" value="Immunoglobulins"/>
    <property type="match status" value="1"/>
</dbReference>
<evidence type="ECO:0000256" key="6">
    <source>
        <dbReference type="SAM" id="Phobius"/>
    </source>
</evidence>
<evidence type="ECO:0000256" key="1">
    <source>
        <dbReference type="ARBA" id="ARBA00004138"/>
    </source>
</evidence>
<proteinExistence type="predicted"/>
<evidence type="ECO:0000256" key="3">
    <source>
        <dbReference type="ARBA" id="ARBA00022490"/>
    </source>
</evidence>
<dbReference type="RefSeq" id="WP_144989151.1">
    <property type="nucleotide sequence ID" value="NZ_CP037920.1"/>
</dbReference>
<dbReference type="InterPro" id="IPR053879">
    <property type="entry name" value="HYDIN_VesB_CFA65-like_Ig"/>
</dbReference>
<evidence type="ECO:0000256" key="5">
    <source>
        <dbReference type="ARBA" id="ARBA00023273"/>
    </source>
</evidence>
<dbReference type="InterPro" id="IPR013783">
    <property type="entry name" value="Ig-like_fold"/>
</dbReference>
<dbReference type="Proteomes" id="UP000318704">
    <property type="component" value="Chromosome"/>
</dbReference>
<dbReference type="AlphaFoldDB" id="A0A517W2P6"/>
<reference evidence="8 9" key="1">
    <citation type="submission" date="2019-03" db="EMBL/GenBank/DDBJ databases">
        <title>Deep-cultivation of Planctomycetes and their phenomic and genomic characterization uncovers novel biology.</title>
        <authorList>
            <person name="Wiegand S."/>
            <person name="Jogler M."/>
            <person name="Boedeker C."/>
            <person name="Pinto D."/>
            <person name="Vollmers J."/>
            <person name="Rivas-Marin E."/>
            <person name="Kohn T."/>
            <person name="Peeters S.H."/>
            <person name="Heuer A."/>
            <person name="Rast P."/>
            <person name="Oberbeckmann S."/>
            <person name="Bunk B."/>
            <person name="Jeske O."/>
            <person name="Meyerdierks A."/>
            <person name="Storesund J.E."/>
            <person name="Kallscheuer N."/>
            <person name="Luecker S."/>
            <person name="Lage O.M."/>
            <person name="Pohl T."/>
            <person name="Merkel B.J."/>
            <person name="Hornburger P."/>
            <person name="Mueller R.-W."/>
            <person name="Bruemmer F."/>
            <person name="Labrenz M."/>
            <person name="Spormann A.M."/>
            <person name="Op den Camp H."/>
            <person name="Overmann J."/>
            <person name="Amann R."/>
            <person name="Jetten M.S.M."/>
            <person name="Mascher T."/>
            <person name="Medema M.H."/>
            <person name="Devos D.P."/>
            <person name="Kaster A.-K."/>
            <person name="Ovreas L."/>
            <person name="Rohde M."/>
            <person name="Galperin M.Y."/>
            <person name="Jogler C."/>
        </authorList>
    </citation>
    <scope>NUCLEOTIDE SEQUENCE [LARGE SCALE GENOMIC DNA]</scope>
    <source>
        <strain evidence="8 9">V144</strain>
    </source>
</reference>
<evidence type="ECO:0000256" key="2">
    <source>
        <dbReference type="ARBA" id="ARBA00004496"/>
    </source>
</evidence>
<feature type="domain" description="HYDIN/VesB/CFA65-like Ig-like" evidence="7">
    <location>
        <begin position="34"/>
        <end position="121"/>
    </location>
</feature>